<feature type="domain" description="DUF5615" evidence="1">
    <location>
        <begin position="1"/>
        <end position="100"/>
    </location>
</feature>
<dbReference type="AlphaFoldDB" id="A0A369QAX7"/>
<protein>
    <recommendedName>
        <fullName evidence="1">DUF5615 domain-containing protein</fullName>
    </recommendedName>
</protein>
<dbReference type="Pfam" id="PF18480">
    <property type="entry name" value="DUF5615"/>
    <property type="match status" value="1"/>
</dbReference>
<accession>A0A369QAX7</accession>
<organism evidence="2 3">
    <name type="scientific">Adhaeribacter pallidiroseus</name>
    <dbReference type="NCBI Taxonomy" id="2072847"/>
    <lineage>
        <taxon>Bacteria</taxon>
        <taxon>Pseudomonadati</taxon>
        <taxon>Bacteroidota</taxon>
        <taxon>Cytophagia</taxon>
        <taxon>Cytophagales</taxon>
        <taxon>Hymenobacteraceae</taxon>
        <taxon>Adhaeribacter</taxon>
    </lineage>
</organism>
<proteinExistence type="predicted"/>
<dbReference type="OrthoDB" id="27473at2"/>
<name>A0A369QAX7_9BACT</name>
<evidence type="ECO:0000313" key="2">
    <source>
        <dbReference type="EMBL" id="RDC62071.1"/>
    </source>
</evidence>
<comment type="caution">
    <text evidence="2">The sequence shown here is derived from an EMBL/GenBank/DDBJ whole genome shotgun (WGS) entry which is preliminary data.</text>
</comment>
<dbReference type="RefSeq" id="WP_115371571.1">
    <property type="nucleotide sequence ID" value="NZ_QASA01000001.1"/>
</dbReference>
<dbReference type="EMBL" id="QASA01000001">
    <property type="protein sequence ID" value="RDC62071.1"/>
    <property type="molecule type" value="Genomic_DNA"/>
</dbReference>
<evidence type="ECO:0000259" key="1">
    <source>
        <dbReference type="Pfam" id="PF18480"/>
    </source>
</evidence>
<keyword evidence="3" id="KW-1185">Reference proteome</keyword>
<gene>
    <name evidence="2" type="ORF">AHMF7616_00662</name>
</gene>
<reference evidence="2 3" key="1">
    <citation type="submission" date="2018-04" db="EMBL/GenBank/DDBJ databases">
        <title>Adhaeribacter sp. HMF7616 genome sequencing and assembly.</title>
        <authorList>
            <person name="Kang H."/>
            <person name="Kang J."/>
            <person name="Cha I."/>
            <person name="Kim H."/>
            <person name="Joh K."/>
        </authorList>
    </citation>
    <scope>NUCLEOTIDE SEQUENCE [LARGE SCALE GENOMIC DNA]</scope>
    <source>
        <strain evidence="2 3">HMF7616</strain>
    </source>
</reference>
<sequence length="117" mass="13578">MKFIVDAQLPYGIAWILNSKGFDTIHTDDLPDKERTSDNQIREISIRESRIVVTKDSDFLDSHYIKNILKKLLLISTGNIRNKDLFHLFANNLHQIIQMFTTCNCVEIDNTDIMGHE</sequence>
<evidence type="ECO:0000313" key="3">
    <source>
        <dbReference type="Proteomes" id="UP000253919"/>
    </source>
</evidence>
<dbReference type="Proteomes" id="UP000253919">
    <property type="component" value="Unassembled WGS sequence"/>
</dbReference>
<dbReference type="InterPro" id="IPR041049">
    <property type="entry name" value="DUF5615"/>
</dbReference>